<dbReference type="AlphaFoldDB" id="A0AAV2BRL6"/>
<dbReference type="Proteomes" id="UP001497382">
    <property type="component" value="Unassembled WGS sequence"/>
</dbReference>
<evidence type="ECO:0000313" key="1">
    <source>
        <dbReference type="EMBL" id="CAL1298244.1"/>
    </source>
</evidence>
<proteinExistence type="predicted"/>
<gene>
    <name evidence="1" type="ORF">LARSCL_LOCUS20763</name>
</gene>
<organism evidence="1 2">
    <name type="scientific">Larinioides sclopetarius</name>
    <dbReference type="NCBI Taxonomy" id="280406"/>
    <lineage>
        <taxon>Eukaryota</taxon>
        <taxon>Metazoa</taxon>
        <taxon>Ecdysozoa</taxon>
        <taxon>Arthropoda</taxon>
        <taxon>Chelicerata</taxon>
        <taxon>Arachnida</taxon>
        <taxon>Araneae</taxon>
        <taxon>Araneomorphae</taxon>
        <taxon>Entelegynae</taxon>
        <taxon>Araneoidea</taxon>
        <taxon>Araneidae</taxon>
        <taxon>Larinioides</taxon>
    </lineage>
</organism>
<sequence length="28" mass="3342">MKVNREAVTYYTSEEFSFISNYTTEALF</sequence>
<accession>A0AAV2BRL6</accession>
<reference evidence="1 2" key="1">
    <citation type="submission" date="2024-04" db="EMBL/GenBank/DDBJ databases">
        <authorList>
            <person name="Rising A."/>
            <person name="Reimegard J."/>
            <person name="Sonavane S."/>
            <person name="Akerstrom W."/>
            <person name="Nylinder S."/>
            <person name="Hedman E."/>
            <person name="Kallberg Y."/>
        </authorList>
    </citation>
    <scope>NUCLEOTIDE SEQUENCE [LARGE SCALE GENOMIC DNA]</scope>
</reference>
<evidence type="ECO:0000313" key="2">
    <source>
        <dbReference type="Proteomes" id="UP001497382"/>
    </source>
</evidence>
<name>A0AAV2BRL6_9ARAC</name>
<protein>
    <submittedName>
        <fullName evidence="1">Uncharacterized protein</fullName>
    </submittedName>
</protein>
<dbReference type="EMBL" id="CAXIEN010000457">
    <property type="protein sequence ID" value="CAL1298244.1"/>
    <property type="molecule type" value="Genomic_DNA"/>
</dbReference>
<keyword evidence="2" id="KW-1185">Reference proteome</keyword>
<comment type="caution">
    <text evidence="1">The sequence shown here is derived from an EMBL/GenBank/DDBJ whole genome shotgun (WGS) entry which is preliminary data.</text>
</comment>